<proteinExistence type="predicted"/>
<accession>A0A212U824</accession>
<dbReference type="InterPro" id="IPR000182">
    <property type="entry name" value="GNAT_dom"/>
</dbReference>
<reference evidence="2 3" key="1">
    <citation type="submission" date="2017-06" db="EMBL/GenBank/DDBJ databases">
        <authorList>
            <person name="Kim H.J."/>
            <person name="Triplett B.A."/>
        </authorList>
    </citation>
    <scope>NUCLEOTIDE SEQUENCE [LARGE SCALE GENOMIC DNA]</scope>
    <source>
        <strain evidence="2 3">DSM 22179</strain>
    </source>
</reference>
<gene>
    <name evidence="2" type="ORF">SAMN05445756_2221</name>
</gene>
<evidence type="ECO:0000259" key="1">
    <source>
        <dbReference type="PROSITE" id="PS51186"/>
    </source>
</evidence>
<dbReference type="Gene3D" id="3.40.630.30">
    <property type="match status" value="1"/>
</dbReference>
<sequence length="163" mass="17398">MSDAATTPRPPLRQVSGPALGAAQLHALLRLRCDVFVVEQECPYAEVDGRDLLPTTTHLWVEDEVGGVAATLRLLDADGPGSQLVVGRVVTAPEARGRGLAARLVEQVVAEHGGERSLFLEAQSHLVGWYARFGFVRDGEDFDLDGIPHAPMVRPAGRVGAAD</sequence>
<dbReference type="GO" id="GO:0016747">
    <property type="term" value="F:acyltransferase activity, transferring groups other than amino-acyl groups"/>
    <property type="evidence" value="ECO:0007669"/>
    <property type="project" value="InterPro"/>
</dbReference>
<evidence type="ECO:0000313" key="3">
    <source>
        <dbReference type="Proteomes" id="UP000198122"/>
    </source>
</evidence>
<keyword evidence="3" id="KW-1185">Reference proteome</keyword>
<dbReference type="CDD" id="cd04301">
    <property type="entry name" value="NAT_SF"/>
    <property type="match status" value="1"/>
</dbReference>
<dbReference type="SUPFAM" id="SSF55729">
    <property type="entry name" value="Acyl-CoA N-acyltransferases (Nat)"/>
    <property type="match status" value="1"/>
</dbReference>
<dbReference type="PROSITE" id="PS51186">
    <property type="entry name" value="GNAT"/>
    <property type="match status" value="1"/>
</dbReference>
<dbReference type="RefSeq" id="WP_088819249.1">
    <property type="nucleotide sequence ID" value="NZ_FYEZ01000004.1"/>
</dbReference>
<dbReference type="Pfam" id="PF13673">
    <property type="entry name" value="Acetyltransf_10"/>
    <property type="match status" value="1"/>
</dbReference>
<name>A0A212U824_9MICO</name>
<dbReference type="AlphaFoldDB" id="A0A212U824"/>
<evidence type="ECO:0000313" key="2">
    <source>
        <dbReference type="EMBL" id="SNC74300.1"/>
    </source>
</evidence>
<feature type="domain" description="N-acetyltransferase" evidence="1">
    <location>
        <begin position="10"/>
        <end position="157"/>
    </location>
</feature>
<dbReference type="InterPro" id="IPR016181">
    <property type="entry name" value="Acyl_CoA_acyltransferase"/>
</dbReference>
<organism evidence="2 3">
    <name type="scientific">Kytococcus aerolatus</name>
    <dbReference type="NCBI Taxonomy" id="592308"/>
    <lineage>
        <taxon>Bacteria</taxon>
        <taxon>Bacillati</taxon>
        <taxon>Actinomycetota</taxon>
        <taxon>Actinomycetes</taxon>
        <taxon>Micrococcales</taxon>
        <taxon>Kytococcaceae</taxon>
        <taxon>Kytococcus</taxon>
    </lineage>
</organism>
<dbReference type="Proteomes" id="UP000198122">
    <property type="component" value="Unassembled WGS sequence"/>
</dbReference>
<dbReference type="EMBL" id="FYEZ01000004">
    <property type="protein sequence ID" value="SNC74300.1"/>
    <property type="molecule type" value="Genomic_DNA"/>
</dbReference>
<protein>
    <submittedName>
        <fullName evidence="2">ElaA protein</fullName>
    </submittedName>
</protein>
<dbReference type="OrthoDB" id="9796171at2"/>